<protein>
    <submittedName>
        <fullName evidence="2">Uncharacterized protein</fullName>
    </submittedName>
</protein>
<evidence type="ECO:0000313" key="3">
    <source>
        <dbReference type="Proteomes" id="UP000176186"/>
    </source>
</evidence>
<keyword evidence="1" id="KW-1133">Transmembrane helix</keyword>
<evidence type="ECO:0000256" key="1">
    <source>
        <dbReference type="SAM" id="Phobius"/>
    </source>
</evidence>
<organism evidence="2 3">
    <name type="scientific">Candidatus Gottesmanbacteria bacterium RIFOXYB1_FULL_47_11</name>
    <dbReference type="NCBI Taxonomy" id="1798401"/>
    <lineage>
        <taxon>Bacteria</taxon>
        <taxon>Candidatus Gottesmaniibacteriota</taxon>
    </lineage>
</organism>
<dbReference type="Proteomes" id="UP000176186">
    <property type="component" value="Unassembled WGS sequence"/>
</dbReference>
<proteinExistence type="predicted"/>
<dbReference type="EMBL" id="MFKE01000023">
    <property type="protein sequence ID" value="OGG34743.1"/>
    <property type="molecule type" value="Genomic_DNA"/>
</dbReference>
<gene>
    <name evidence="2" type="ORF">A2363_03225</name>
</gene>
<comment type="caution">
    <text evidence="2">The sequence shown here is derived from an EMBL/GenBank/DDBJ whole genome shotgun (WGS) entry which is preliminary data.</text>
</comment>
<dbReference type="AlphaFoldDB" id="A0A1F6BD70"/>
<evidence type="ECO:0000313" key="2">
    <source>
        <dbReference type="EMBL" id="OGG34743.1"/>
    </source>
</evidence>
<accession>A0A1F6BD70</accession>
<keyword evidence="1" id="KW-0812">Transmembrane</keyword>
<dbReference type="STRING" id="1798401.A2363_03225"/>
<sequence>MTTVVNNPAPSNDSGNNMGMIVGLIVILILGYLFIMYGIPALGQMKLGSPQINVPSKIDVNVVQPAE</sequence>
<feature type="transmembrane region" description="Helical" evidence="1">
    <location>
        <begin position="20"/>
        <end position="39"/>
    </location>
</feature>
<reference evidence="2 3" key="1">
    <citation type="journal article" date="2016" name="Nat. Commun.">
        <title>Thousands of microbial genomes shed light on interconnected biogeochemical processes in an aquifer system.</title>
        <authorList>
            <person name="Anantharaman K."/>
            <person name="Brown C.T."/>
            <person name="Hug L.A."/>
            <person name="Sharon I."/>
            <person name="Castelle C.J."/>
            <person name="Probst A.J."/>
            <person name="Thomas B.C."/>
            <person name="Singh A."/>
            <person name="Wilkins M.J."/>
            <person name="Karaoz U."/>
            <person name="Brodie E.L."/>
            <person name="Williams K.H."/>
            <person name="Hubbard S.S."/>
            <person name="Banfield J.F."/>
        </authorList>
    </citation>
    <scope>NUCLEOTIDE SEQUENCE [LARGE SCALE GENOMIC DNA]</scope>
</reference>
<keyword evidence="1" id="KW-0472">Membrane</keyword>
<name>A0A1F6BD70_9BACT</name>